<feature type="domain" description="FAS1-like dehydratase" evidence="1">
    <location>
        <begin position="2"/>
        <end position="125"/>
    </location>
</feature>
<protein>
    <submittedName>
        <fullName evidence="2">MaoC family dehydratase N-terminal domain-containing protein</fullName>
    </submittedName>
</protein>
<organism evidence="2 3">
    <name type="scientific">Paraconexibacter antarcticus</name>
    <dbReference type="NCBI Taxonomy" id="2949664"/>
    <lineage>
        <taxon>Bacteria</taxon>
        <taxon>Bacillati</taxon>
        <taxon>Actinomycetota</taxon>
        <taxon>Thermoleophilia</taxon>
        <taxon>Solirubrobacterales</taxon>
        <taxon>Paraconexibacteraceae</taxon>
        <taxon>Paraconexibacter</taxon>
    </lineage>
</organism>
<dbReference type="InterPro" id="IPR039569">
    <property type="entry name" value="FAS1-like_DH_region"/>
</dbReference>
<dbReference type="Gene3D" id="3.10.129.10">
    <property type="entry name" value="Hotdog Thioesterase"/>
    <property type="match status" value="1"/>
</dbReference>
<dbReference type="InterPro" id="IPR016709">
    <property type="entry name" value="HadA-like"/>
</dbReference>
<sequence length="138" mass="14846">MDTVTFPVEAGKIREFARATLATSPIHEDPQSAAERGFAAVPAPPTFAVSVAHHRTVDEASALGLDLRRVLHGEAAWEFFKPVVAGDVLTAHREVADVIQREGGRGGRMTMIIIRTDFTTADGALAIRQSDTIIERAA</sequence>
<name>A0ABY5DNU6_9ACTN</name>
<accession>A0ABY5DNU6</accession>
<keyword evidence="3" id="KW-1185">Reference proteome</keyword>
<gene>
    <name evidence="2" type="ORF">NBH00_18250</name>
</gene>
<evidence type="ECO:0000313" key="2">
    <source>
        <dbReference type="EMBL" id="UTI63289.1"/>
    </source>
</evidence>
<dbReference type="InterPro" id="IPR029069">
    <property type="entry name" value="HotDog_dom_sf"/>
</dbReference>
<dbReference type="PIRSF" id="PIRSF018072">
    <property type="entry name" value="UCP018072"/>
    <property type="match status" value="1"/>
</dbReference>
<dbReference type="SUPFAM" id="SSF54637">
    <property type="entry name" value="Thioesterase/thiol ester dehydrase-isomerase"/>
    <property type="match status" value="1"/>
</dbReference>
<proteinExistence type="predicted"/>
<dbReference type="Pfam" id="PF13452">
    <property type="entry name" value="FAS1_DH_region"/>
    <property type="match status" value="1"/>
</dbReference>
<dbReference type="CDD" id="cd03441">
    <property type="entry name" value="R_hydratase_like"/>
    <property type="match status" value="1"/>
</dbReference>
<evidence type="ECO:0000259" key="1">
    <source>
        <dbReference type="Pfam" id="PF13452"/>
    </source>
</evidence>
<dbReference type="EMBL" id="CP098502">
    <property type="protein sequence ID" value="UTI63289.1"/>
    <property type="molecule type" value="Genomic_DNA"/>
</dbReference>
<dbReference type="Proteomes" id="UP001056035">
    <property type="component" value="Chromosome"/>
</dbReference>
<reference evidence="2 3" key="1">
    <citation type="submission" date="2022-06" db="EMBL/GenBank/DDBJ databases">
        <title>Paraconexibacter antarcticus.</title>
        <authorList>
            <person name="Kim C.S."/>
        </authorList>
    </citation>
    <scope>NUCLEOTIDE SEQUENCE [LARGE SCALE GENOMIC DNA]</scope>
    <source>
        <strain evidence="2 3">02-257</strain>
    </source>
</reference>
<evidence type="ECO:0000313" key="3">
    <source>
        <dbReference type="Proteomes" id="UP001056035"/>
    </source>
</evidence>